<organism evidence="1 2">
    <name type="scientific">Eumeta variegata</name>
    <name type="common">Bagworm moth</name>
    <name type="synonym">Eumeta japonica</name>
    <dbReference type="NCBI Taxonomy" id="151549"/>
    <lineage>
        <taxon>Eukaryota</taxon>
        <taxon>Metazoa</taxon>
        <taxon>Ecdysozoa</taxon>
        <taxon>Arthropoda</taxon>
        <taxon>Hexapoda</taxon>
        <taxon>Insecta</taxon>
        <taxon>Pterygota</taxon>
        <taxon>Neoptera</taxon>
        <taxon>Endopterygota</taxon>
        <taxon>Lepidoptera</taxon>
        <taxon>Glossata</taxon>
        <taxon>Ditrysia</taxon>
        <taxon>Tineoidea</taxon>
        <taxon>Psychidae</taxon>
        <taxon>Oiketicinae</taxon>
        <taxon>Eumeta</taxon>
    </lineage>
</organism>
<name>A0A4C1ZDS5_EUMVA</name>
<dbReference type="Proteomes" id="UP000299102">
    <property type="component" value="Unassembled WGS sequence"/>
</dbReference>
<evidence type="ECO:0000313" key="2">
    <source>
        <dbReference type="Proteomes" id="UP000299102"/>
    </source>
</evidence>
<protein>
    <submittedName>
        <fullName evidence="1">Uncharacterized protein</fullName>
    </submittedName>
</protein>
<evidence type="ECO:0000313" key="1">
    <source>
        <dbReference type="EMBL" id="GBP85264.1"/>
    </source>
</evidence>
<sequence>MGTGVATEIGIWDEIASTNTGRIRPPCSRTPALEPVSDSIQKTHVIRCARAGRPLAFPEAPALSGSREPAPAAGQGAPCSGNAIICTA</sequence>
<gene>
    <name evidence="1" type="ORF">EVAR_64932_1</name>
</gene>
<dbReference type="EMBL" id="BGZK01001726">
    <property type="protein sequence ID" value="GBP85264.1"/>
    <property type="molecule type" value="Genomic_DNA"/>
</dbReference>
<dbReference type="AlphaFoldDB" id="A0A4C1ZDS5"/>
<proteinExistence type="predicted"/>
<accession>A0A4C1ZDS5</accession>
<comment type="caution">
    <text evidence="1">The sequence shown here is derived from an EMBL/GenBank/DDBJ whole genome shotgun (WGS) entry which is preliminary data.</text>
</comment>
<keyword evidence="2" id="KW-1185">Reference proteome</keyword>
<reference evidence="1 2" key="1">
    <citation type="journal article" date="2019" name="Commun. Biol.">
        <title>The bagworm genome reveals a unique fibroin gene that provides high tensile strength.</title>
        <authorList>
            <person name="Kono N."/>
            <person name="Nakamura H."/>
            <person name="Ohtoshi R."/>
            <person name="Tomita M."/>
            <person name="Numata K."/>
            <person name="Arakawa K."/>
        </authorList>
    </citation>
    <scope>NUCLEOTIDE SEQUENCE [LARGE SCALE GENOMIC DNA]</scope>
</reference>